<evidence type="ECO:0000259" key="1">
    <source>
        <dbReference type="SMART" id="SM00829"/>
    </source>
</evidence>
<name>A0A1Y5RF12_9RHOB</name>
<feature type="domain" description="Enoyl reductase (ER)" evidence="1">
    <location>
        <begin position="10"/>
        <end position="315"/>
    </location>
</feature>
<dbReference type="SMART" id="SM00829">
    <property type="entry name" value="PKS_ER"/>
    <property type="match status" value="1"/>
</dbReference>
<keyword evidence="2" id="KW-0808">Transferase</keyword>
<dbReference type="GO" id="GO:0016491">
    <property type="term" value="F:oxidoreductase activity"/>
    <property type="evidence" value="ECO:0007669"/>
    <property type="project" value="InterPro"/>
</dbReference>
<dbReference type="CDD" id="cd08267">
    <property type="entry name" value="MDR1"/>
    <property type="match status" value="1"/>
</dbReference>
<dbReference type="AlphaFoldDB" id="A0A1Y5RF12"/>
<dbReference type="Proteomes" id="UP000193900">
    <property type="component" value="Unassembled WGS sequence"/>
</dbReference>
<proteinExistence type="predicted"/>
<dbReference type="InterPro" id="IPR011032">
    <property type="entry name" value="GroES-like_sf"/>
</dbReference>
<dbReference type="SUPFAM" id="SSF51735">
    <property type="entry name" value="NAD(P)-binding Rossmann-fold domains"/>
    <property type="match status" value="1"/>
</dbReference>
<dbReference type="OrthoDB" id="9805883at2"/>
<evidence type="ECO:0000313" key="3">
    <source>
        <dbReference type="Proteomes" id="UP000193900"/>
    </source>
</evidence>
<dbReference type="InterPro" id="IPR020843">
    <property type="entry name" value="ER"/>
</dbReference>
<protein>
    <submittedName>
        <fullName evidence="2">Phthiocerol synthesis polyketide synthase type I PpsC</fullName>
        <ecNumber evidence="2">2.3.1.41</ecNumber>
    </submittedName>
</protein>
<dbReference type="InterPro" id="IPR050700">
    <property type="entry name" value="YIM1/Zinc_Alcohol_DH_Fams"/>
</dbReference>
<dbReference type="PANTHER" id="PTHR11695">
    <property type="entry name" value="ALCOHOL DEHYDROGENASE RELATED"/>
    <property type="match status" value="1"/>
</dbReference>
<dbReference type="SUPFAM" id="SSF50129">
    <property type="entry name" value="GroES-like"/>
    <property type="match status" value="1"/>
</dbReference>
<accession>A0A1Y5RF12</accession>
<evidence type="ECO:0000313" key="2">
    <source>
        <dbReference type="EMBL" id="SLN15728.1"/>
    </source>
</evidence>
<dbReference type="Pfam" id="PF08240">
    <property type="entry name" value="ADH_N"/>
    <property type="match status" value="1"/>
</dbReference>
<gene>
    <name evidence="2" type="primary">ppsC_1</name>
    <name evidence="2" type="ORF">ROA7023_00221</name>
</gene>
<dbReference type="InterPro" id="IPR036291">
    <property type="entry name" value="NAD(P)-bd_dom_sf"/>
</dbReference>
<dbReference type="InterPro" id="IPR013154">
    <property type="entry name" value="ADH-like_N"/>
</dbReference>
<keyword evidence="2" id="KW-0012">Acyltransferase</keyword>
<organism evidence="2 3">
    <name type="scientific">Roseisalinus antarcticus</name>
    <dbReference type="NCBI Taxonomy" id="254357"/>
    <lineage>
        <taxon>Bacteria</taxon>
        <taxon>Pseudomonadati</taxon>
        <taxon>Pseudomonadota</taxon>
        <taxon>Alphaproteobacteria</taxon>
        <taxon>Rhodobacterales</taxon>
        <taxon>Roseobacteraceae</taxon>
        <taxon>Roseisalinus</taxon>
    </lineage>
</organism>
<dbReference type="PANTHER" id="PTHR11695:SF648">
    <property type="entry name" value="ZINC-BINDING OXIDOREDUCTASE"/>
    <property type="match status" value="1"/>
</dbReference>
<dbReference type="EC" id="2.3.1.41" evidence="2"/>
<sequence length="318" mass="33576">MRAWVYDRYGGPDGLRLEELPDPVPKANQVLIRIEAVGLNGSDWEYLTGRPAYARLNGLRAPRKRILGSDITGRVEACGAAARAFAPDDAVLADILTLLGGLAEKVAVPETLLVRRPEALSPVVAASLPQSGAIAVQGTERIEAGQRVLINGAGGSAGAHAVTLTARAGAEVTAVDKPGKLAGLRKLGAAHTIDCTAEDFTRNGQRYDHILDLFGTRSSVAIARALAPRGRYRIVGGHLGAMLGCGLLGPLITLTDTRSIGIMALQQRQSVLHGLTDRLLRHEPGPPIDSTFPFEDTPAAFARLRGGESVGKIVVRMV</sequence>
<dbReference type="GO" id="GO:0004315">
    <property type="term" value="F:3-oxoacyl-[acyl-carrier-protein] synthase activity"/>
    <property type="evidence" value="ECO:0007669"/>
    <property type="project" value="UniProtKB-EC"/>
</dbReference>
<dbReference type="EMBL" id="FWFZ01000001">
    <property type="protein sequence ID" value="SLN15728.1"/>
    <property type="molecule type" value="Genomic_DNA"/>
</dbReference>
<dbReference type="Gene3D" id="3.40.50.720">
    <property type="entry name" value="NAD(P)-binding Rossmann-like Domain"/>
    <property type="match status" value="1"/>
</dbReference>
<keyword evidence="3" id="KW-1185">Reference proteome</keyword>
<dbReference type="Gene3D" id="3.90.180.10">
    <property type="entry name" value="Medium-chain alcohol dehydrogenases, catalytic domain"/>
    <property type="match status" value="1"/>
</dbReference>
<dbReference type="RefSeq" id="WP_085877149.1">
    <property type="nucleotide sequence ID" value="NZ_FWFZ01000001.1"/>
</dbReference>
<reference evidence="2 3" key="1">
    <citation type="submission" date="2017-03" db="EMBL/GenBank/DDBJ databases">
        <authorList>
            <person name="Afonso C.L."/>
            <person name="Miller P.J."/>
            <person name="Scott M.A."/>
            <person name="Spackman E."/>
            <person name="Goraichik I."/>
            <person name="Dimitrov K.M."/>
            <person name="Suarez D.L."/>
            <person name="Swayne D.E."/>
        </authorList>
    </citation>
    <scope>NUCLEOTIDE SEQUENCE [LARGE SCALE GENOMIC DNA]</scope>
    <source>
        <strain evidence="2 3">CECT 7023</strain>
    </source>
</reference>
<dbReference type="Pfam" id="PF13602">
    <property type="entry name" value="ADH_zinc_N_2"/>
    <property type="match status" value="1"/>
</dbReference>